<dbReference type="GO" id="GO:0016787">
    <property type="term" value="F:hydrolase activity"/>
    <property type="evidence" value="ECO:0007669"/>
    <property type="project" value="TreeGrafter"/>
</dbReference>
<comment type="subcellular location">
    <subcellularLocation>
        <location evidence="1">Membrane</location>
        <topology evidence="1">Multi-pass membrane protein</topology>
    </subcellularLocation>
</comment>
<evidence type="ECO:0000256" key="5">
    <source>
        <dbReference type="ARBA" id="ARBA00023136"/>
    </source>
</evidence>
<gene>
    <name evidence="7" type="ORF">QBC33DRAFT_611794</name>
</gene>
<name>A0AAJ0FGH2_9PEZI</name>
<feature type="transmembrane region" description="Helical" evidence="6">
    <location>
        <begin position="151"/>
        <end position="172"/>
    </location>
</feature>
<evidence type="ECO:0000256" key="3">
    <source>
        <dbReference type="ARBA" id="ARBA00022692"/>
    </source>
</evidence>
<feature type="transmembrane region" description="Helical" evidence="6">
    <location>
        <begin position="82"/>
        <end position="102"/>
    </location>
</feature>
<keyword evidence="4 6" id="KW-1133">Transmembrane helix</keyword>
<protein>
    <submittedName>
        <fullName evidence="7">YhhN-like protein</fullName>
    </submittedName>
</protein>
<dbReference type="AlphaFoldDB" id="A0AAJ0FGH2"/>
<dbReference type="EMBL" id="MU839011">
    <property type="protein sequence ID" value="KAK1766617.1"/>
    <property type="molecule type" value="Genomic_DNA"/>
</dbReference>
<feature type="transmembrane region" description="Helical" evidence="6">
    <location>
        <begin position="122"/>
        <end position="139"/>
    </location>
</feature>
<dbReference type="PANTHER" id="PTHR31885">
    <property type="entry name" value="GH04784P"/>
    <property type="match status" value="1"/>
</dbReference>
<feature type="transmembrane region" description="Helical" evidence="6">
    <location>
        <begin position="51"/>
        <end position="75"/>
    </location>
</feature>
<evidence type="ECO:0000256" key="2">
    <source>
        <dbReference type="ARBA" id="ARBA00007375"/>
    </source>
</evidence>
<keyword evidence="8" id="KW-1185">Reference proteome</keyword>
<sequence>MPSNTPTPPTAALALSLGAAVLYGIQARSPPSAPRTAAKTASTALLSALSALRGGPVLLTGALALGAAGDAVLAFDDGEPAFLGGLACFLAAHALYIALFLAAPGDGRGGLLQLLAGGRGSAYAVVAVVLLAPAVVGLLMPRVGGALRLPVLVYSAAVVAMVLSAAAAAAAVDDGDDDRVVVGAVLFAVSDAILAAERFLVAGASPHRAWMQHGVWVLYYSGQLLITLGFVAGV</sequence>
<evidence type="ECO:0000313" key="7">
    <source>
        <dbReference type="EMBL" id="KAK1766617.1"/>
    </source>
</evidence>
<dbReference type="PANTHER" id="PTHR31885:SF6">
    <property type="entry name" value="GH04784P"/>
    <property type="match status" value="1"/>
</dbReference>
<comment type="caution">
    <text evidence="7">The sequence shown here is derived from an EMBL/GenBank/DDBJ whole genome shotgun (WGS) entry which is preliminary data.</text>
</comment>
<evidence type="ECO:0000313" key="8">
    <source>
        <dbReference type="Proteomes" id="UP001244011"/>
    </source>
</evidence>
<keyword evidence="3 6" id="KW-0812">Transmembrane</keyword>
<feature type="transmembrane region" description="Helical" evidence="6">
    <location>
        <begin position="184"/>
        <end position="201"/>
    </location>
</feature>
<feature type="transmembrane region" description="Helical" evidence="6">
    <location>
        <begin position="213"/>
        <end position="232"/>
    </location>
</feature>
<dbReference type="GeneID" id="85315646"/>
<evidence type="ECO:0000256" key="4">
    <source>
        <dbReference type="ARBA" id="ARBA00022989"/>
    </source>
</evidence>
<evidence type="ECO:0000256" key="6">
    <source>
        <dbReference type="SAM" id="Phobius"/>
    </source>
</evidence>
<dbReference type="GO" id="GO:0016020">
    <property type="term" value="C:membrane"/>
    <property type="evidence" value="ECO:0007669"/>
    <property type="project" value="UniProtKB-SubCell"/>
</dbReference>
<organism evidence="7 8">
    <name type="scientific">Phialemonium atrogriseum</name>
    <dbReference type="NCBI Taxonomy" id="1093897"/>
    <lineage>
        <taxon>Eukaryota</taxon>
        <taxon>Fungi</taxon>
        <taxon>Dikarya</taxon>
        <taxon>Ascomycota</taxon>
        <taxon>Pezizomycotina</taxon>
        <taxon>Sordariomycetes</taxon>
        <taxon>Sordariomycetidae</taxon>
        <taxon>Cephalothecales</taxon>
        <taxon>Cephalothecaceae</taxon>
        <taxon>Phialemonium</taxon>
    </lineage>
</organism>
<proteinExistence type="inferred from homology"/>
<dbReference type="RefSeq" id="XP_060282830.1">
    <property type="nucleotide sequence ID" value="XM_060432459.1"/>
</dbReference>
<evidence type="ECO:0000256" key="1">
    <source>
        <dbReference type="ARBA" id="ARBA00004141"/>
    </source>
</evidence>
<reference evidence="7" key="1">
    <citation type="submission" date="2023-06" db="EMBL/GenBank/DDBJ databases">
        <title>Genome-scale phylogeny and comparative genomics of the fungal order Sordariales.</title>
        <authorList>
            <consortium name="Lawrence Berkeley National Laboratory"/>
            <person name="Hensen N."/>
            <person name="Bonometti L."/>
            <person name="Westerberg I."/>
            <person name="Brannstrom I.O."/>
            <person name="Guillou S."/>
            <person name="Cros-Aarteil S."/>
            <person name="Calhoun S."/>
            <person name="Haridas S."/>
            <person name="Kuo A."/>
            <person name="Mondo S."/>
            <person name="Pangilinan J."/>
            <person name="Riley R."/>
            <person name="Labutti K."/>
            <person name="Andreopoulos B."/>
            <person name="Lipzen A."/>
            <person name="Chen C."/>
            <person name="Yanf M."/>
            <person name="Daum C."/>
            <person name="Ng V."/>
            <person name="Clum A."/>
            <person name="Steindorff A."/>
            <person name="Ohm R."/>
            <person name="Martin F."/>
            <person name="Silar P."/>
            <person name="Natvig D."/>
            <person name="Lalanne C."/>
            <person name="Gautier V."/>
            <person name="Ament-Velasquez S.L."/>
            <person name="Kruys A."/>
            <person name="Hutchinson M.I."/>
            <person name="Powell A.J."/>
            <person name="Barry K."/>
            <person name="Miller A.N."/>
            <person name="Grigoriev I.V."/>
            <person name="Debuchy R."/>
            <person name="Gladieux P."/>
            <person name="Thoren M.H."/>
            <person name="Johannesson H."/>
        </authorList>
    </citation>
    <scope>NUCLEOTIDE SEQUENCE</scope>
    <source>
        <strain evidence="7">8032-3</strain>
    </source>
</reference>
<dbReference type="Proteomes" id="UP001244011">
    <property type="component" value="Unassembled WGS sequence"/>
</dbReference>
<keyword evidence="5 6" id="KW-0472">Membrane</keyword>
<comment type="similarity">
    <text evidence="2">Belongs to the TMEM86 family.</text>
</comment>
<dbReference type="InterPro" id="IPR012506">
    <property type="entry name" value="TMEM86B-like"/>
</dbReference>
<dbReference type="Pfam" id="PF07947">
    <property type="entry name" value="YhhN"/>
    <property type="match status" value="1"/>
</dbReference>
<accession>A0AAJ0FGH2</accession>